<protein>
    <submittedName>
        <fullName evidence="1">Unplaced genomic scaffold SPHSTscaffold_193, whole genome shotgun sequence</fullName>
    </submittedName>
</protein>
<dbReference type="GO" id="GO:0007166">
    <property type="term" value="P:cell surface receptor signaling pathway"/>
    <property type="evidence" value="ECO:0007669"/>
    <property type="project" value="InterPro"/>
</dbReference>
<gene>
    <name evidence="1" type="ORF">M422DRAFT_268387</name>
</gene>
<name>A0A0C9UXN6_SPHS4</name>
<keyword evidence="2" id="KW-1185">Reference proteome</keyword>
<evidence type="ECO:0000313" key="2">
    <source>
        <dbReference type="Proteomes" id="UP000054279"/>
    </source>
</evidence>
<reference evidence="1 2" key="1">
    <citation type="submission" date="2014-06" db="EMBL/GenBank/DDBJ databases">
        <title>Evolutionary Origins and Diversification of the Mycorrhizal Mutualists.</title>
        <authorList>
            <consortium name="DOE Joint Genome Institute"/>
            <consortium name="Mycorrhizal Genomics Consortium"/>
            <person name="Kohler A."/>
            <person name="Kuo A."/>
            <person name="Nagy L.G."/>
            <person name="Floudas D."/>
            <person name="Copeland A."/>
            <person name="Barry K.W."/>
            <person name="Cichocki N."/>
            <person name="Veneault-Fourrey C."/>
            <person name="LaButti K."/>
            <person name="Lindquist E.A."/>
            <person name="Lipzen A."/>
            <person name="Lundell T."/>
            <person name="Morin E."/>
            <person name="Murat C."/>
            <person name="Riley R."/>
            <person name="Ohm R."/>
            <person name="Sun H."/>
            <person name="Tunlid A."/>
            <person name="Henrissat B."/>
            <person name="Grigoriev I.V."/>
            <person name="Hibbett D.S."/>
            <person name="Martin F."/>
        </authorList>
    </citation>
    <scope>NUCLEOTIDE SEQUENCE [LARGE SCALE GENOMIC DNA]</scope>
    <source>
        <strain evidence="1 2">SS14</strain>
    </source>
</reference>
<dbReference type="Gene3D" id="1.20.930.20">
    <property type="entry name" value="Adaptor protein Cbl, N-terminal domain"/>
    <property type="match status" value="1"/>
</dbReference>
<proteinExistence type="predicted"/>
<dbReference type="AlphaFoldDB" id="A0A0C9UXN6"/>
<dbReference type="HOGENOM" id="CLU_392403_0_0_1"/>
<evidence type="ECO:0000313" key="1">
    <source>
        <dbReference type="EMBL" id="KIJ30141.1"/>
    </source>
</evidence>
<dbReference type="InterPro" id="IPR059179">
    <property type="entry name" value="MLKL-like_MCAfunc"/>
</dbReference>
<dbReference type="CDD" id="cd21037">
    <property type="entry name" value="MLKL_NTD"/>
    <property type="match status" value="1"/>
</dbReference>
<dbReference type="Proteomes" id="UP000054279">
    <property type="component" value="Unassembled WGS sequence"/>
</dbReference>
<dbReference type="InterPro" id="IPR036537">
    <property type="entry name" value="Adaptor_Cbl_N_dom_sf"/>
</dbReference>
<accession>A0A0C9UXN6</accession>
<organism evidence="1 2">
    <name type="scientific">Sphaerobolus stellatus (strain SS14)</name>
    <dbReference type="NCBI Taxonomy" id="990650"/>
    <lineage>
        <taxon>Eukaryota</taxon>
        <taxon>Fungi</taxon>
        <taxon>Dikarya</taxon>
        <taxon>Basidiomycota</taxon>
        <taxon>Agaricomycotina</taxon>
        <taxon>Agaricomycetes</taxon>
        <taxon>Phallomycetidae</taxon>
        <taxon>Geastrales</taxon>
        <taxon>Sphaerobolaceae</taxon>
        <taxon>Sphaerobolus</taxon>
    </lineage>
</organism>
<dbReference type="EMBL" id="KN837268">
    <property type="protein sequence ID" value="KIJ30141.1"/>
    <property type="molecule type" value="Genomic_DNA"/>
</dbReference>
<sequence length="703" mass="79927">MDIAKDLIDLVNHVSGIPALQRTCSLATEILITGQRSKENTADIQYLAHLIATTLVEISKHTQGRYEDLPPLLPQINQDSILDDIKTFCVKYSSSSPFRALLNASDRQAEMQQLRERLNDVRVSILIALGVEAARSSNTISETQAPLIAALSVTKEDAASDPDLQLYTPSDIFLLQRLYEYKLLRISDVENAIQITLDTAKRLIDGQICVVKSYQGPKSSFKEHEIKKDITLRKQFRNPSFVQLIGASKYTAPLPFQVYNAPESVEPIRTWMGRTLASNPVETLCGLYDMRKSLISIQEFESTASLDGDLGNNLLVSVHQNGSRYIWRAVYAGELSTVARKQSFEIYTRIATNTIVPHWFDPTQKYQDFFQDIRSPDAIADHFCRGSFYSDWRDESRNLEDLMRCKYAEINLQMLETTFTENAWFAPRKAWILPGTFLRLGDIGYVTKDGNFETLANIHNYPAAILDSNNDIRQEEGNPVDEWSCSYEFTGGAALNEPVEHRTRANETYRETSYQATFPSREYVFLNLRYTKLDQKGLLKRFRECAPDIIAQSGLSIAPHSLKLVIKTQYEWWLTLEAVSLFETLPDSLYSGRQGYPQGTLSHHAMPQPIVVDKVQHPLCVLIREGGLDVDERGIPGVKEPVVKLALQQNLEDTTWDPNYGNDITAVKDEDVRVSLEYARYQNMHYLQLPFNFSEVQDPYVAQ</sequence>